<dbReference type="PANTHER" id="PTHR43857">
    <property type="entry name" value="BLR7761 PROTEIN"/>
    <property type="match status" value="1"/>
</dbReference>
<organism evidence="1 2">
    <name type="scientific">Microdochium trichocladiopsis</name>
    <dbReference type="NCBI Taxonomy" id="1682393"/>
    <lineage>
        <taxon>Eukaryota</taxon>
        <taxon>Fungi</taxon>
        <taxon>Dikarya</taxon>
        <taxon>Ascomycota</taxon>
        <taxon>Pezizomycotina</taxon>
        <taxon>Sordariomycetes</taxon>
        <taxon>Xylariomycetidae</taxon>
        <taxon>Xylariales</taxon>
        <taxon>Microdochiaceae</taxon>
        <taxon>Microdochium</taxon>
    </lineage>
</organism>
<dbReference type="EMBL" id="JAGTJQ010000006">
    <property type="protein sequence ID" value="KAH7028992.1"/>
    <property type="molecule type" value="Genomic_DNA"/>
</dbReference>
<dbReference type="GeneID" id="70191769"/>
<dbReference type="OrthoDB" id="309640at2759"/>
<dbReference type="RefSeq" id="XP_046011280.1">
    <property type="nucleotide sequence ID" value="XM_046162223.1"/>
</dbReference>
<reference evidence="1" key="1">
    <citation type="journal article" date="2021" name="Nat. Commun.">
        <title>Genetic determinants of endophytism in the Arabidopsis root mycobiome.</title>
        <authorList>
            <person name="Mesny F."/>
            <person name="Miyauchi S."/>
            <person name="Thiergart T."/>
            <person name="Pickel B."/>
            <person name="Atanasova L."/>
            <person name="Karlsson M."/>
            <person name="Huettel B."/>
            <person name="Barry K.W."/>
            <person name="Haridas S."/>
            <person name="Chen C."/>
            <person name="Bauer D."/>
            <person name="Andreopoulos W."/>
            <person name="Pangilinan J."/>
            <person name="LaButti K."/>
            <person name="Riley R."/>
            <person name="Lipzen A."/>
            <person name="Clum A."/>
            <person name="Drula E."/>
            <person name="Henrissat B."/>
            <person name="Kohler A."/>
            <person name="Grigoriev I.V."/>
            <person name="Martin F.M."/>
            <person name="Hacquard S."/>
        </authorList>
    </citation>
    <scope>NUCLEOTIDE SEQUENCE</scope>
    <source>
        <strain evidence="1">MPI-CAGE-CH-0230</strain>
    </source>
</reference>
<proteinExistence type="predicted"/>
<dbReference type="Proteomes" id="UP000756346">
    <property type="component" value="Unassembled WGS sequence"/>
</dbReference>
<dbReference type="Pfam" id="PF01042">
    <property type="entry name" value="Ribonuc_L-PSP"/>
    <property type="match status" value="1"/>
</dbReference>
<comment type="caution">
    <text evidence="1">The sequence shown here is derived from an EMBL/GenBank/DDBJ whole genome shotgun (WGS) entry which is preliminary data.</text>
</comment>
<dbReference type="AlphaFoldDB" id="A0A9P9BP86"/>
<evidence type="ECO:0000313" key="1">
    <source>
        <dbReference type="EMBL" id="KAH7028992.1"/>
    </source>
</evidence>
<dbReference type="InterPro" id="IPR006175">
    <property type="entry name" value="YjgF/YER057c/UK114"/>
</dbReference>
<dbReference type="InterPro" id="IPR035959">
    <property type="entry name" value="RutC-like_sf"/>
</dbReference>
<gene>
    <name evidence="1" type="ORF">B0I36DRAFT_422807</name>
</gene>
<protein>
    <submittedName>
        <fullName evidence="1">Endoribonuclease L-PSP/chorismate mutase-like protein</fullName>
    </submittedName>
</protein>
<dbReference type="CDD" id="cd06152">
    <property type="entry name" value="YjgF_YER057c_UK114_like_4"/>
    <property type="match status" value="1"/>
</dbReference>
<accession>A0A9P9BP86</accession>
<name>A0A9P9BP86_9PEZI</name>
<keyword evidence="2" id="KW-1185">Reference proteome</keyword>
<dbReference type="PANTHER" id="PTHR43857:SF1">
    <property type="entry name" value="YJGH FAMILY PROTEIN"/>
    <property type="match status" value="1"/>
</dbReference>
<evidence type="ECO:0000313" key="2">
    <source>
        <dbReference type="Proteomes" id="UP000756346"/>
    </source>
</evidence>
<dbReference type="Gene3D" id="3.30.1330.40">
    <property type="entry name" value="RutC-like"/>
    <property type="match status" value="1"/>
</dbReference>
<sequence>MSSTKTPTFSTYGGYGQQLLQQMGYNQAVRIGDRIETAGQGGWNPETGEIPASLDEEIDQAFSNVDLALRSAGGKGWSQVYRIRLYALEPEGFTEEGLHRMVQNMDKWCGKRPILTGVGVSKLGQPGMRFEIEVAAYAPEEE</sequence>
<dbReference type="SUPFAM" id="SSF55298">
    <property type="entry name" value="YjgF-like"/>
    <property type="match status" value="1"/>
</dbReference>